<reference evidence="5" key="1">
    <citation type="journal article" date="2019" name="Int. J. Syst. Evol. Microbiol.">
        <title>The Global Catalogue of Microorganisms (GCM) 10K type strain sequencing project: providing services to taxonomists for standard genome sequencing and annotation.</title>
        <authorList>
            <consortium name="The Broad Institute Genomics Platform"/>
            <consortium name="The Broad Institute Genome Sequencing Center for Infectious Disease"/>
            <person name="Wu L."/>
            <person name="Ma J."/>
        </authorList>
    </citation>
    <scope>NUCLEOTIDE SEQUENCE [LARGE SCALE GENOMIC DNA]</scope>
    <source>
        <strain evidence="5">CCUG 61484</strain>
    </source>
</reference>
<keyword evidence="1" id="KW-0602">Photosynthesis</keyword>
<dbReference type="EMBL" id="JBHTHZ010000002">
    <property type="protein sequence ID" value="MFD0792740.1"/>
    <property type="molecule type" value="Genomic_DNA"/>
</dbReference>
<dbReference type="Proteomes" id="UP001597010">
    <property type="component" value="Unassembled WGS sequence"/>
</dbReference>
<feature type="domain" description="Photosynthesis system II assembly factor Ycf48/Hcf136-like" evidence="3">
    <location>
        <begin position="42"/>
        <end position="114"/>
    </location>
</feature>
<dbReference type="PANTHER" id="PTHR47199:SF2">
    <property type="entry name" value="PHOTOSYSTEM II STABILITY_ASSEMBLY FACTOR HCF136, CHLOROPLASTIC"/>
    <property type="match status" value="1"/>
</dbReference>
<protein>
    <submittedName>
        <fullName evidence="4">WD40/YVTN/BNR-like repeat-containing protein</fullName>
    </submittedName>
</protein>
<gene>
    <name evidence="4" type="ORF">ACFQZX_03870</name>
</gene>
<organism evidence="4 5">
    <name type="scientific">Mucilaginibacter litoreus</name>
    <dbReference type="NCBI Taxonomy" id="1048221"/>
    <lineage>
        <taxon>Bacteria</taxon>
        <taxon>Pseudomonadati</taxon>
        <taxon>Bacteroidota</taxon>
        <taxon>Sphingobacteriia</taxon>
        <taxon>Sphingobacteriales</taxon>
        <taxon>Sphingobacteriaceae</taxon>
        <taxon>Mucilaginibacter</taxon>
    </lineage>
</organism>
<sequence length="343" mass="36597">MLPSKLKNIWLIVLILFVATSVSAQSIVALQQGRRTSIRGLSVLNDKVAWVSGSGGHIGITTDGGNNWTWQQVKGFEKADFRDIEAFSDKEAVIISSGSPAYILKTTDGGINWSVKYEKADTVYFLDAMDFENPRHGFVLGDPINGKFLLLETQDGGNSWAQVNDAPAAQKNEAAFAASGTCLRVADKRITIVTGGGDSHVITSPINKLNWSYNKLPLTNGAASKGAFSIAYGKKQAIVVGGDYVRNKATDSVAYIFASKHDFKKGAFPSSGPAGYQSGVEFIKDGIFVSTGTSGTNITLDGGKTWRKIGDDSYNVCRIAKNGSLILLAGDGGKVSLITLDKI</sequence>
<dbReference type="PANTHER" id="PTHR47199">
    <property type="entry name" value="PHOTOSYSTEM II STABILITY/ASSEMBLY FACTOR HCF136, CHLOROPLASTIC"/>
    <property type="match status" value="1"/>
</dbReference>
<name>A0ABW3APH7_9SPHI</name>
<dbReference type="InterPro" id="IPR015943">
    <property type="entry name" value="WD40/YVTN_repeat-like_dom_sf"/>
</dbReference>
<dbReference type="RefSeq" id="WP_377111486.1">
    <property type="nucleotide sequence ID" value="NZ_JBHTHZ010000002.1"/>
</dbReference>
<dbReference type="InterPro" id="IPR028203">
    <property type="entry name" value="PSII_CF48-like_dom"/>
</dbReference>
<keyword evidence="5" id="KW-1185">Reference proteome</keyword>
<evidence type="ECO:0000259" key="3">
    <source>
        <dbReference type="Pfam" id="PF14870"/>
    </source>
</evidence>
<keyword evidence="2" id="KW-0604">Photosystem II</keyword>
<evidence type="ECO:0000313" key="4">
    <source>
        <dbReference type="EMBL" id="MFD0792740.1"/>
    </source>
</evidence>
<evidence type="ECO:0000256" key="2">
    <source>
        <dbReference type="ARBA" id="ARBA00023276"/>
    </source>
</evidence>
<evidence type="ECO:0000313" key="5">
    <source>
        <dbReference type="Proteomes" id="UP001597010"/>
    </source>
</evidence>
<proteinExistence type="predicted"/>
<accession>A0ABW3APH7</accession>
<dbReference type="Gene3D" id="2.130.10.10">
    <property type="entry name" value="YVTN repeat-like/Quinoprotein amine dehydrogenase"/>
    <property type="match status" value="1"/>
</dbReference>
<comment type="caution">
    <text evidence="4">The sequence shown here is derived from an EMBL/GenBank/DDBJ whole genome shotgun (WGS) entry which is preliminary data.</text>
</comment>
<evidence type="ECO:0000256" key="1">
    <source>
        <dbReference type="ARBA" id="ARBA00022531"/>
    </source>
</evidence>
<dbReference type="Pfam" id="PF14870">
    <property type="entry name" value="PSII_BNR"/>
    <property type="match status" value="1"/>
</dbReference>
<dbReference type="SUPFAM" id="SSF110296">
    <property type="entry name" value="Oligoxyloglucan reducing end-specific cellobiohydrolase"/>
    <property type="match status" value="1"/>
</dbReference>